<evidence type="ECO:0000313" key="5">
    <source>
        <dbReference type="EMBL" id="RBP01147.1"/>
    </source>
</evidence>
<dbReference type="Gene3D" id="3.40.1490.10">
    <property type="entry name" value="Bit1"/>
    <property type="match status" value="1"/>
</dbReference>
<evidence type="ECO:0000256" key="4">
    <source>
        <dbReference type="ARBA" id="ARBA00048707"/>
    </source>
</evidence>
<dbReference type="GO" id="GO:0004045">
    <property type="term" value="F:peptidyl-tRNA hydrolase activity"/>
    <property type="evidence" value="ECO:0007669"/>
    <property type="project" value="UniProtKB-EC"/>
</dbReference>
<dbReference type="SUPFAM" id="SSF102462">
    <property type="entry name" value="Peptidyl-tRNA hydrolase II"/>
    <property type="match status" value="1"/>
</dbReference>
<protein>
    <recommendedName>
        <fullName evidence="1">peptidyl-tRNA hydrolase</fullName>
        <ecNumber evidence="1">3.1.1.29</ecNumber>
    </recommendedName>
</protein>
<dbReference type="InterPro" id="IPR002833">
    <property type="entry name" value="PTH2"/>
</dbReference>
<comment type="caution">
    <text evidence="5">The sequence shown here is derived from an EMBL/GenBank/DDBJ whole genome shotgun (WGS) entry which is preliminary data.</text>
</comment>
<dbReference type="InterPro" id="IPR023476">
    <property type="entry name" value="Pep_tRNA_hydro_II_dom_sf"/>
</dbReference>
<organism evidence="5 6">
    <name type="scientific">Rossellomorea aquimaris</name>
    <dbReference type="NCBI Taxonomy" id="189382"/>
    <lineage>
        <taxon>Bacteria</taxon>
        <taxon>Bacillati</taxon>
        <taxon>Bacillota</taxon>
        <taxon>Bacilli</taxon>
        <taxon>Bacillales</taxon>
        <taxon>Bacillaceae</taxon>
        <taxon>Rossellomorea</taxon>
    </lineage>
</organism>
<comment type="catalytic activity">
    <reaction evidence="4">
        <text>an N-acyl-L-alpha-aminoacyl-tRNA + H2O = an N-acyl-L-amino acid + a tRNA + H(+)</text>
        <dbReference type="Rhea" id="RHEA:54448"/>
        <dbReference type="Rhea" id="RHEA-COMP:10123"/>
        <dbReference type="Rhea" id="RHEA-COMP:13883"/>
        <dbReference type="ChEBI" id="CHEBI:15377"/>
        <dbReference type="ChEBI" id="CHEBI:15378"/>
        <dbReference type="ChEBI" id="CHEBI:59874"/>
        <dbReference type="ChEBI" id="CHEBI:78442"/>
        <dbReference type="ChEBI" id="CHEBI:138191"/>
        <dbReference type="EC" id="3.1.1.29"/>
    </reaction>
</comment>
<dbReference type="PANTHER" id="PTHR12649:SF11">
    <property type="entry name" value="PEPTIDYL-TRNA HYDROLASE 2, MITOCHONDRIAL"/>
    <property type="match status" value="1"/>
</dbReference>
<keyword evidence="2 5" id="KW-0378">Hydrolase</keyword>
<evidence type="ECO:0000313" key="6">
    <source>
        <dbReference type="Proteomes" id="UP000252118"/>
    </source>
</evidence>
<dbReference type="AlphaFoldDB" id="A0A366EFG4"/>
<dbReference type="Pfam" id="PF01981">
    <property type="entry name" value="PTH2"/>
    <property type="match status" value="1"/>
</dbReference>
<evidence type="ECO:0000256" key="3">
    <source>
        <dbReference type="ARBA" id="ARBA00038050"/>
    </source>
</evidence>
<accession>A0A366EFG4</accession>
<dbReference type="EMBL" id="QNRJ01000021">
    <property type="protein sequence ID" value="RBP01147.1"/>
    <property type="molecule type" value="Genomic_DNA"/>
</dbReference>
<dbReference type="EC" id="3.1.1.29" evidence="1"/>
<evidence type="ECO:0000256" key="1">
    <source>
        <dbReference type="ARBA" id="ARBA00013260"/>
    </source>
</evidence>
<evidence type="ECO:0000256" key="2">
    <source>
        <dbReference type="ARBA" id="ARBA00022801"/>
    </source>
</evidence>
<proteinExistence type="inferred from homology"/>
<sequence>MIKGLIKRMNKRDLVQYFIVNKELNMSKGKTAAQVAHAATLSTLAMMSSDSPFQNRQADFVEWVQTGMKKIVLKGKAGELEKLEGDGYFSIHDSGLTEIKEGSLTVVALPPMEKFEAKEIVGHLTLLKN</sequence>
<reference evidence="5 6" key="1">
    <citation type="submission" date="2018-06" db="EMBL/GenBank/DDBJ databases">
        <title>Freshwater and sediment microbial communities from various areas in North America, analyzing microbe dynamics in response to fracking.</title>
        <authorList>
            <person name="Lamendella R."/>
        </authorList>
    </citation>
    <scope>NUCLEOTIDE SEQUENCE [LARGE SCALE GENOMIC DNA]</scope>
    <source>
        <strain evidence="5 6">97B</strain>
    </source>
</reference>
<comment type="similarity">
    <text evidence="3">Belongs to the PTH2 family.</text>
</comment>
<dbReference type="PANTHER" id="PTHR12649">
    <property type="entry name" value="PEPTIDYL-TRNA HYDROLASE 2"/>
    <property type="match status" value="1"/>
</dbReference>
<dbReference type="GO" id="GO:0005829">
    <property type="term" value="C:cytosol"/>
    <property type="evidence" value="ECO:0007669"/>
    <property type="project" value="TreeGrafter"/>
</dbReference>
<dbReference type="Proteomes" id="UP000252118">
    <property type="component" value="Unassembled WGS sequence"/>
</dbReference>
<name>A0A366EFG4_9BACI</name>
<gene>
    <name evidence="5" type="ORF">DET59_12155</name>
</gene>